<protein>
    <submittedName>
        <fullName evidence="3">Fatty-acid--CoA ligase FadD5</fullName>
    </submittedName>
</protein>
<dbReference type="Pfam" id="PF00501">
    <property type="entry name" value="AMP-binding"/>
    <property type="match status" value="1"/>
</dbReference>
<dbReference type="PROSITE" id="PS00455">
    <property type="entry name" value="AMP_BINDING"/>
    <property type="match status" value="1"/>
</dbReference>
<feature type="domain" description="AMP-dependent synthetase/ligase" evidence="1">
    <location>
        <begin position="49"/>
        <end position="401"/>
    </location>
</feature>
<dbReference type="Gene3D" id="3.30.300.30">
    <property type="match status" value="1"/>
</dbReference>
<reference evidence="4" key="1">
    <citation type="journal article" date="2019" name="Int. J. Syst. Evol. Microbiol.">
        <title>The Global Catalogue of Microorganisms (GCM) 10K type strain sequencing project: providing services to taxonomists for standard genome sequencing and annotation.</title>
        <authorList>
            <consortium name="The Broad Institute Genomics Platform"/>
            <consortium name="The Broad Institute Genome Sequencing Center for Infectious Disease"/>
            <person name="Wu L."/>
            <person name="Ma J."/>
        </authorList>
    </citation>
    <scope>NUCLEOTIDE SEQUENCE [LARGE SCALE GENOMIC DNA]</scope>
    <source>
        <strain evidence="4">JCM 17458</strain>
    </source>
</reference>
<dbReference type="InterPro" id="IPR045851">
    <property type="entry name" value="AMP-bd_C_sf"/>
</dbReference>
<comment type="caution">
    <text evidence="3">The sequence shown here is derived from an EMBL/GenBank/DDBJ whole genome shotgun (WGS) entry which is preliminary data.</text>
</comment>
<feature type="domain" description="AMP-binding enzyme C-terminal" evidence="2">
    <location>
        <begin position="451"/>
        <end position="527"/>
    </location>
</feature>
<dbReference type="InterPro" id="IPR050237">
    <property type="entry name" value="ATP-dep_AMP-bd_enzyme"/>
</dbReference>
<dbReference type="RefSeq" id="WP_344717515.1">
    <property type="nucleotide sequence ID" value="NZ_BAABAZ010000004.1"/>
</dbReference>
<evidence type="ECO:0000313" key="4">
    <source>
        <dbReference type="Proteomes" id="UP001501586"/>
    </source>
</evidence>
<dbReference type="PANTHER" id="PTHR43767:SF1">
    <property type="entry name" value="NONRIBOSOMAL PEPTIDE SYNTHASE PES1 (EUROFUNG)-RELATED"/>
    <property type="match status" value="1"/>
</dbReference>
<keyword evidence="3" id="KW-0436">Ligase</keyword>
<gene>
    <name evidence="3" type="primary">fadD5_3</name>
    <name evidence="3" type="ORF">GCM10022261_10660</name>
</gene>
<keyword evidence="4" id="KW-1185">Reference proteome</keyword>
<organism evidence="3 4">
    <name type="scientific">Brevibacterium daeguense</name>
    <dbReference type="NCBI Taxonomy" id="909936"/>
    <lineage>
        <taxon>Bacteria</taxon>
        <taxon>Bacillati</taxon>
        <taxon>Actinomycetota</taxon>
        <taxon>Actinomycetes</taxon>
        <taxon>Micrococcales</taxon>
        <taxon>Brevibacteriaceae</taxon>
        <taxon>Brevibacterium</taxon>
    </lineage>
</organism>
<name>A0ABP8EHU2_9MICO</name>
<dbReference type="Pfam" id="PF13193">
    <property type="entry name" value="AMP-binding_C"/>
    <property type="match status" value="1"/>
</dbReference>
<dbReference type="InterPro" id="IPR000873">
    <property type="entry name" value="AMP-dep_synth/lig_dom"/>
</dbReference>
<dbReference type="InterPro" id="IPR020845">
    <property type="entry name" value="AMP-binding_CS"/>
</dbReference>
<accession>A0ABP8EHU2</accession>
<dbReference type="GO" id="GO:0016874">
    <property type="term" value="F:ligase activity"/>
    <property type="evidence" value="ECO:0007669"/>
    <property type="project" value="UniProtKB-KW"/>
</dbReference>
<dbReference type="PANTHER" id="PTHR43767">
    <property type="entry name" value="LONG-CHAIN-FATTY-ACID--COA LIGASE"/>
    <property type="match status" value="1"/>
</dbReference>
<dbReference type="Gene3D" id="3.40.50.12780">
    <property type="entry name" value="N-terminal domain of ligase-like"/>
    <property type="match status" value="1"/>
</dbReference>
<evidence type="ECO:0000313" key="3">
    <source>
        <dbReference type="EMBL" id="GAA4283535.1"/>
    </source>
</evidence>
<evidence type="ECO:0000259" key="2">
    <source>
        <dbReference type="Pfam" id="PF13193"/>
    </source>
</evidence>
<sequence>MFGNFKANTLMPYQHSDVQKGRDVTIPALPNRQPFLSRRMHWMNMLDLHATDRPDDIIITTESDSISWGRLQREVQAMAADLQHRGVEAGDRVLILSLNRADYIAAMLAINTLGAITVPLNIRSVPRELDYFITDSGAKAIYVDAMGAKTLAAAEGRHGLEVISFDEDLPGVIEAGGAVEHLDIDENSIAMIMYTSGTTSAPKGVMLSYLNLLSQTIPIFRSAPAPGDLPDVNLVVVPLFHIAGVGFLTPAFFAGTRLVIAPPQVLTNIPALADMIEKERVTSMFLVPTIWQALCSLPGIKERDLPLRSISWGASPASRQTLELMAETFPNAAISAAFGQTEMSPVTAQLQGPDSVRKMGSIGKAIGPVAVRVVDADGNEVSDGEMGEVVYRGPGFMAGYWNSPEATEAATHDGWFHSGDLVRRDEEGFMYVVDRAKDLIISGGENISSIEVEHAVAGHPKVADASVVGVPDEKWVETPVAIVVPADPQDPPTLEELHDFLSNKLASFKKPTRLEIVDELPRNASGKLLKHKLRAEYGKEPEQVGEAK</sequence>
<dbReference type="Proteomes" id="UP001501586">
    <property type="component" value="Unassembled WGS sequence"/>
</dbReference>
<dbReference type="EMBL" id="BAABAZ010000004">
    <property type="protein sequence ID" value="GAA4283535.1"/>
    <property type="molecule type" value="Genomic_DNA"/>
</dbReference>
<dbReference type="InterPro" id="IPR042099">
    <property type="entry name" value="ANL_N_sf"/>
</dbReference>
<dbReference type="SUPFAM" id="SSF56801">
    <property type="entry name" value="Acetyl-CoA synthetase-like"/>
    <property type="match status" value="1"/>
</dbReference>
<evidence type="ECO:0000259" key="1">
    <source>
        <dbReference type="Pfam" id="PF00501"/>
    </source>
</evidence>
<proteinExistence type="predicted"/>
<dbReference type="InterPro" id="IPR025110">
    <property type="entry name" value="AMP-bd_C"/>
</dbReference>